<dbReference type="RefSeq" id="WP_184726333.1">
    <property type="nucleotide sequence ID" value="NZ_JACHIW010000001.1"/>
</dbReference>
<feature type="chain" id="PRO_5038931525" evidence="1">
    <location>
        <begin position="22"/>
        <end position="138"/>
    </location>
</feature>
<keyword evidence="1" id="KW-0732">Signal</keyword>
<evidence type="ECO:0000313" key="3">
    <source>
        <dbReference type="Proteomes" id="UP000584374"/>
    </source>
</evidence>
<evidence type="ECO:0000313" key="2">
    <source>
        <dbReference type="EMBL" id="MBB5154899.1"/>
    </source>
</evidence>
<dbReference type="Proteomes" id="UP000584374">
    <property type="component" value="Unassembled WGS sequence"/>
</dbReference>
<comment type="caution">
    <text evidence="2">The sequence shown here is derived from an EMBL/GenBank/DDBJ whole genome shotgun (WGS) entry which is preliminary data.</text>
</comment>
<dbReference type="AlphaFoldDB" id="A0A840Q8F1"/>
<organism evidence="2 3">
    <name type="scientific">Saccharopolyspora phatthalungensis</name>
    <dbReference type="NCBI Taxonomy" id="664693"/>
    <lineage>
        <taxon>Bacteria</taxon>
        <taxon>Bacillati</taxon>
        <taxon>Actinomycetota</taxon>
        <taxon>Actinomycetes</taxon>
        <taxon>Pseudonocardiales</taxon>
        <taxon>Pseudonocardiaceae</taxon>
        <taxon>Saccharopolyspora</taxon>
    </lineage>
</organism>
<sequence>MGIRREAAVVLAALGTLTVSASVVAATAWAGPPLHVEMGKVECHTSADLLSRIGLPKSLADKADNGAPAAMVPMTFRSADGQRVSYSVTVDGKQRASGSVSGGGQSINSVTIDGGKSSRLVVTTGPTVLVDRMVAGRC</sequence>
<keyword evidence="3" id="KW-1185">Reference proteome</keyword>
<protein>
    <submittedName>
        <fullName evidence="2">Uncharacterized protein</fullName>
    </submittedName>
</protein>
<reference evidence="2 3" key="1">
    <citation type="submission" date="2020-08" db="EMBL/GenBank/DDBJ databases">
        <title>Sequencing the genomes of 1000 actinobacteria strains.</title>
        <authorList>
            <person name="Klenk H.-P."/>
        </authorList>
    </citation>
    <scope>NUCLEOTIDE SEQUENCE [LARGE SCALE GENOMIC DNA]</scope>
    <source>
        <strain evidence="2 3">DSM 45584</strain>
    </source>
</reference>
<proteinExistence type="predicted"/>
<feature type="signal peptide" evidence="1">
    <location>
        <begin position="1"/>
        <end position="21"/>
    </location>
</feature>
<accession>A0A840Q8F1</accession>
<gene>
    <name evidence="2" type="ORF">BJ970_002433</name>
</gene>
<name>A0A840Q8F1_9PSEU</name>
<dbReference type="EMBL" id="JACHIW010000001">
    <property type="protein sequence ID" value="MBB5154899.1"/>
    <property type="molecule type" value="Genomic_DNA"/>
</dbReference>
<evidence type="ECO:0000256" key="1">
    <source>
        <dbReference type="SAM" id="SignalP"/>
    </source>
</evidence>